<sequence>MNPKSVLDRVLISSIPVMDRGNTFIQKKAPKFFVRSSQTQSYRHSYNNHKPIPYYGFLRHPVDYRDYLSHVPIYSSPCLPGIPSTSIPVLSVRAGNWVCANDTNTEVALHISPRKGLISYKMRLRKASIAHFVTYIDIQLRSIIYASVSYTPDAQHHNQVHEGDIQDEDDHRDHNQQNNNPSLYPSSSSINTIDNSTNKGRDYNIQDSLLTPGYGDNKQGFGEGIVSLTLILAIPPLFRLGVMCHQRESSISQPDFTMSDRASIVAKHTIQFFRRRDLEELLQILEHHSGIYSLFLRSNYARLIPPCPQLCPHQPPDSIPLAAAEAYSVLIPSAIIVDVVSTGVSCHPVPVRNIASSNQDGQQINMNINPLNKQEQLKNKNMDIDYEGDELKSQSEEDNDYQKKLITDNQNEHLMNKDGNDDQNTSKRCSNILFSIQPSVSFTIYEQQFFAYHIYVPPEASLVTLLMPLLNPPTPIPEGAAQLYITAPFPEQLHHYPDCDANSLICPRTTYWIEEPPIQRHRGKIWNAAQKLRMQIQQGFELKKSVSTNSRKLVGELRRMDNLFSDLYEFKFVEADLVNKGIQKRKQRSLLPQNSPSTPNTISLDRRDDSNIFADSFMKLSLGLRDASCLLDSSNGECLTVQSLVARNHSNADHSHRFASINVKAAIFNIMSPNDALIRLENFRQKSKREAIKQLFQQKKLDNGISPFDINDSIMPIEQMIEQLSESDREELEIMIDGKYLEHTEMLPETSASRNFEKSVFCCCSMNQQSISDRNGGQSCSDLKREDDNTQSLYQKQDLSEDSIHDSPYSTITCPCLLSGEPCSPACACSCCGNPLNVIASKAISECAKGNLLSYLRALRFGNLSDVVALTCKNPIRIPIGGPGTPMHTINKLPHTALRGDLCAYDFKCRCQEPSFYSFCKNQVVSRVNQWHCIECNRCRDISVVHCKRCNNCSRETELPCEFCSHRNVLENWRLVMNSVGTRKTSTSSQAVQNFPSKPVVSKQERNDIERWDRIILIADCTLTSGRQGIMLRKKAHGQNTNNIVQQDLFWMHGEQIVAMELRRGFRELELNGF</sequence>
<evidence type="ECO:0000256" key="1">
    <source>
        <dbReference type="SAM" id="MobiDB-lite"/>
    </source>
</evidence>
<organism evidence="2 3">
    <name type="scientific">Streblomastix strix</name>
    <dbReference type="NCBI Taxonomy" id="222440"/>
    <lineage>
        <taxon>Eukaryota</taxon>
        <taxon>Metamonada</taxon>
        <taxon>Preaxostyla</taxon>
        <taxon>Oxymonadida</taxon>
        <taxon>Streblomastigidae</taxon>
        <taxon>Streblomastix</taxon>
    </lineage>
</organism>
<feature type="compositionally biased region" description="Basic and acidic residues" evidence="1">
    <location>
        <begin position="165"/>
        <end position="175"/>
    </location>
</feature>
<comment type="caution">
    <text evidence="2">The sequence shown here is derived from an EMBL/GenBank/DDBJ whole genome shotgun (WGS) entry which is preliminary data.</text>
</comment>
<proteinExistence type="predicted"/>
<protein>
    <submittedName>
        <fullName evidence="2">Uncharacterized protein</fullName>
    </submittedName>
</protein>
<dbReference type="AlphaFoldDB" id="A0A5J4WXY6"/>
<name>A0A5J4WXY6_9EUKA</name>
<feature type="region of interest" description="Disordered" evidence="1">
    <location>
        <begin position="165"/>
        <end position="199"/>
    </location>
</feature>
<evidence type="ECO:0000313" key="2">
    <source>
        <dbReference type="EMBL" id="KAA6399711.1"/>
    </source>
</evidence>
<dbReference type="Proteomes" id="UP000324800">
    <property type="component" value="Unassembled WGS sequence"/>
</dbReference>
<accession>A0A5J4WXY6</accession>
<feature type="compositionally biased region" description="Low complexity" evidence="1">
    <location>
        <begin position="176"/>
        <end position="198"/>
    </location>
</feature>
<evidence type="ECO:0000313" key="3">
    <source>
        <dbReference type="Proteomes" id="UP000324800"/>
    </source>
</evidence>
<dbReference type="EMBL" id="SNRW01000697">
    <property type="protein sequence ID" value="KAA6399711.1"/>
    <property type="molecule type" value="Genomic_DNA"/>
</dbReference>
<reference evidence="2 3" key="1">
    <citation type="submission" date="2019-03" db="EMBL/GenBank/DDBJ databases">
        <title>Single cell metagenomics reveals metabolic interactions within the superorganism composed of flagellate Streblomastix strix and complex community of Bacteroidetes bacteria on its surface.</title>
        <authorList>
            <person name="Treitli S.C."/>
            <person name="Kolisko M."/>
            <person name="Husnik F."/>
            <person name="Keeling P."/>
            <person name="Hampl V."/>
        </authorList>
    </citation>
    <scope>NUCLEOTIDE SEQUENCE [LARGE SCALE GENOMIC DNA]</scope>
    <source>
        <strain evidence="2">ST1C</strain>
    </source>
</reference>
<dbReference type="OrthoDB" id="10684263at2759"/>
<gene>
    <name evidence="2" type="ORF">EZS28_004763</name>
</gene>